<dbReference type="CDD" id="cd06782">
    <property type="entry name" value="cpPDZ_CPP-like"/>
    <property type="match status" value="1"/>
</dbReference>
<dbReference type="SMART" id="SM00228">
    <property type="entry name" value="PDZ"/>
    <property type="match status" value="1"/>
</dbReference>
<keyword evidence="2 5" id="KW-0645">Protease</keyword>
<dbReference type="EC" id="3.4.21.-" evidence="7"/>
<evidence type="ECO:0000259" key="6">
    <source>
        <dbReference type="PROSITE" id="PS50106"/>
    </source>
</evidence>
<comment type="similarity">
    <text evidence="1 5">Belongs to the peptidase S41A family.</text>
</comment>
<keyword evidence="8" id="KW-1185">Reference proteome</keyword>
<dbReference type="Proteomes" id="UP000315750">
    <property type="component" value="Chromosome"/>
</dbReference>
<dbReference type="GO" id="GO:0030288">
    <property type="term" value="C:outer membrane-bounded periplasmic space"/>
    <property type="evidence" value="ECO:0007669"/>
    <property type="project" value="TreeGrafter"/>
</dbReference>
<dbReference type="PANTHER" id="PTHR32060">
    <property type="entry name" value="TAIL-SPECIFIC PROTEASE"/>
    <property type="match status" value="1"/>
</dbReference>
<dbReference type="GO" id="GO:0004175">
    <property type="term" value="F:endopeptidase activity"/>
    <property type="evidence" value="ECO:0007669"/>
    <property type="project" value="TreeGrafter"/>
</dbReference>
<proteinExistence type="inferred from homology"/>
<dbReference type="InterPro" id="IPR029045">
    <property type="entry name" value="ClpP/crotonase-like_dom_sf"/>
</dbReference>
<evidence type="ECO:0000256" key="4">
    <source>
        <dbReference type="ARBA" id="ARBA00022825"/>
    </source>
</evidence>
<dbReference type="Gene3D" id="3.30.750.44">
    <property type="match status" value="1"/>
</dbReference>
<evidence type="ECO:0000256" key="5">
    <source>
        <dbReference type="RuleBase" id="RU004404"/>
    </source>
</evidence>
<sequence>MRKTPNSFLFQLTAAVGLILGFVVSGTSSQAQSESVAIASEALPQEISQLLAAGRKLEGEHRWGEALAHYEQAVRKHPEDRSLAQRYDIARLHYGVERRYVDRSYLDAVSTLDGNDANDLYNELLLKIDSHYVVNPPWNSLARRGVQSLDVALTKTNFLRHNNIYADKDQLLETRRAIYGPLSQQITTREQALSVARQVAKIANQRVQLRPSAVALEFTSAAAEGLDHYSSFLSGNQLKEIYSQIEGNFVGLGVELKAAPSGGLEIVNVIPGSPAERANIEGGDIITAINGKTITSMSTDEAAGMLTGEEGTYVEVHVVPPHAVAKTGDLIAMPKTRTPFDVNVRREHVDVPSLEEVGIIDEAYGVAYARVPVFQKTTSRDLEQALWDLHSKGMRTLVLDLRGNPGGLLTASVELADKFVAQGRIVSTRGRSAGEDFDYTAHRAGTWRVPLVVLIDDQSASASEIFAAAIHDNRRGTVVGERSFGKGSVQGIFPLGHAGAGIRLTTAKFFSPTGQPISKVGVQPDIVVRRANGSPEGAQTVAYRGDGDDQVLARALEVARSQVVQNDASDNSRR</sequence>
<keyword evidence="3 5" id="KW-0378">Hydrolase</keyword>
<evidence type="ECO:0000256" key="2">
    <source>
        <dbReference type="ARBA" id="ARBA00022670"/>
    </source>
</evidence>
<keyword evidence="4 5" id="KW-0720">Serine protease</keyword>
<dbReference type="Pfam" id="PF00595">
    <property type="entry name" value="PDZ"/>
    <property type="match status" value="1"/>
</dbReference>
<protein>
    <submittedName>
        <fullName evidence="7">Putative CtpA-like serine protease</fullName>
        <ecNumber evidence="7">3.4.21.-</ecNumber>
    </submittedName>
</protein>
<dbReference type="SUPFAM" id="SSF52096">
    <property type="entry name" value="ClpP/crotonase"/>
    <property type="match status" value="1"/>
</dbReference>
<dbReference type="PROSITE" id="PS50106">
    <property type="entry name" value="PDZ"/>
    <property type="match status" value="1"/>
</dbReference>
<dbReference type="GO" id="GO:0007165">
    <property type="term" value="P:signal transduction"/>
    <property type="evidence" value="ECO:0007669"/>
    <property type="project" value="TreeGrafter"/>
</dbReference>
<dbReference type="RefSeq" id="WP_145248938.1">
    <property type="nucleotide sequence ID" value="NZ_CP036278.1"/>
</dbReference>
<accession>A0A518ASI8</accession>
<dbReference type="AlphaFoldDB" id="A0A518ASI8"/>
<reference evidence="7 8" key="1">
    <citation type="submission" date="2019-02" db="EMBL/GenBank/DDBJ databases">
        <title>Deep-cultivation of Planctomycetes and their phenomic and genomic characterization uncovers novel biology.</title>
        <authorList>
            <person name="Wiegand S."/>
            <person name="Jogler M."/>
            <person name="Boedeker C."/>
            <person name="Pinto D."/>
            <person name="Vollmers J."/>
            <person name="Rivas-Marin E."/>
            <person name="Kohn T."/>
            <person name="Peeters S.H."/>
            <person name="Heuer A."/>
            <person name="Rast P."/>
            <person name="Oberbeckmann S."/>
            <person name="Bunk B."/>
            <person name="Jeske O."/>
            <person name="Meyerdierks A."/>
            <person name="Storesund J.E."/>
            <person name="Kallscheuer N."/>
            <person name="Luecker S."/>
            <person name="Lage O.M."/>
            <person name="Pohl T."/>
            <person name="Merkel B.J."/>
            <person name="Hornburger P."/>
            <person name="Mueller R.-W."/>
            <person name="Bruemmer F."/>
            <person name="Labrenz M."/>
            <person name="Spormann A.M."/>
            <person name="Op den Camp H."/>
            <person name="Overmann J."/>
            <person name="Amann R."/>
            <person name="Jetten M.S.M."/>
            <person name="Mascher T."/>
            <person name="Medema M.H."/>
            <person name="Devos D.P."/>
            <person name="Kaster A.-K."/>
            <person name="Ovreas L."/>
            <person name="Rohde M."/>
            <person name="Galperin M.Y."/>
            <person name="Jogler C."/>
        </authorList>
    </citation>
    <scope>NUCLEOTIDE SEQUENCE [LARGE SCALE GENOMIC DNA]</scope>
    <source>
        <strain evidence="7 8">Pan181</strain>
    </source>
</reference>
<dbReference type="Gene3D" id="2.30.42.10">
    <property type="match status" value="1"/>
</dbReference>
<dbReference type="OrthoDB" id="9812068at2"/>
<evidence type="ECO:0000313" key="8">
    <source>
        <dbReference type="Proteomes" id="UP000315750"/>
    </source>
</evidence>
<dbReference type="Pfam" id="PF03572">
    <property type="entry name" value="Peptidase_S41"/>
    <property type="match status" value="1"/>
</dbReference>
<feature type="domain" description="PDZ" evidence="6">
    <location>
        <begin position="238"/>
        <end position="306"/>
    </location>
</feature>
<dbReference type="InterPro" id="IPR036034">
    <property type="entry name" value="PDZ_sf"/>
</dbReference>
<dbReference type="KEGG" id="amuc:Pan181_38660"/>
<dbReference type="SUPFAM" id="SSF50156">
    <property type="entry name" value="PDZ domain-like"/>
    <property type="match status" value="1"/>
</dbReference>
<dbReference type="InterPro" id="IPR001478">
    <property type="entry name" value="PDZ"/>
</dbReference>
<dbReference type="SMART" id="SM00245">
    <property type="entry name" value="TSPc"/>
    <property type="match status" value="1"/>
</dbReference>
<dbReference type="GO" id="GO:0008236">
    <property type="term" value="F:serine-type peptidase activity"/>
    <property type="evidence" value="ECO:0007669"/>
    <property type="project" value="UniProtKB-KW"/>
</dbReference>
<dbReference type="PANTHER" id="PTHR32060:SF30">
    <property type="entry name" value="CARBOXY-TERMINAL PROCESSING PROTEASE CTPA"/>
    <property type="match status" value="1"/>
</dbReference>
<dbReference type="EMBL" id="CP036278">
    <property type="protein sequence ID" value="QDU57647.1"/>
    <property type="molecule type" value="Genomic_DNA"/>
</dbReference>
<organism evidence="7 8">
    <name type="scientific">Aeoliella mucimassa</name>
    <dbReference type="NCBI Taxonomy" id="2527972"/>
    <lineage>
        <taxon>Bacteria</taxon>
        <taxon>Pseudomonadati</taxon>
        <taxon>Planctomycetota</taxon>
        <taxon>Planctomycetia</taxon>
        <taxon>Pirellulales</taxon>
        <taxon>Lacipirellulaceae</taxon>
        <taxon>Aeoliella</taxon>
    </lineage>
</organism>
<evidence type="ECO:0000256" key="3">
    <source>
        <dbReference type="ARBA" id="ARBA00022801"/>
    </source>
</evidence>
<name>A0A518ASI8_9BACT</name>
<evidence type="ECO:0000313" key="7">
    <source>
        <dbReference type="EMBL" id="QDU57647.1"/>
    </source>
</evidence>
<dbReference type="InterPro" id="IPR004447">
    <property type="entry name" value="Peptidase_S41A"/>
</dbReference>
<dbReference type="GO" id="GO:0006508">
    <property type="term" value="P:proteolysis"/>
    <property type="evidence" value="ECO:0007669"/>
    <property type="project" value="UniProtKB-KW"/>
</dbReference>
<dbReference type="InterPro" id="IPR005151">
    <property type="entry name" value="Tail-specific_protease"/>
</dbReference>
<dbReference type="NCBIfam" id="TIGR00225">
    <property type="entry name" value="prc"/>
    <property type="match status" value="1"/>
</dbReference>
<evidence type="ECO:0000256" key="1">
    <source>
        <dbReference type="ARBA" id="ARBA00009179"/>
    </source>
</evidence>
<dbReference type="Gene3D" id="3.90.226.10">
    <property type="entry name" value="2-enoyl-CoA Hydratase, Chain A, domain 1"/>
    <property type="match status" value="1"/>
</dbReference>
<gene>
    <name evidence="7" type="ORF">Pan181_38660</name>
</gene>
<dbReference type="CDD" id="cd07560">
    <property type="entry name" value="Peptidase_S41_CPP"/>
    <property type="match status" value="1"/>
</dbReference>